<feature type="domain" description="CBS" evidence="10">
    <location>
        <begin position="134"/>
        <end position="196"/>
    </location>
</feature>
<dbReference type="RefSeq" id="WP_091674410.1">
    <property type="nucleotide sequence ID" value="NZ_FOKG01000010.1"/>
</dbReference>
<dbReference type="GO" id="GO:0005886">
    <property type="term" value="C:plasma membrane"/>
    <property type="evidence" value="ECO:0007669"/>
    <property type="project" value="UniProtKB-SubCell"/>
</dbReference>
<keyword evidence="12" id="KW-1185">Reference proteome</keyword>
<keyword evidence="8" id="KW-0129">CBS domain</keyword>
<keyword evidence="7 9" id="KW-0472">Membrane</keyword>
<evidence type="ECO:0000256" key="7">
    <source>
        <dbReference type="ARBA" id="ARBA00023136"/>
    </source>
</evidence>
<evidence type="ECO:0000256" key="8">
    <source>
        <dbReference type="PROSITE-ProRule" id="PRU00703"/>
    </source>
</evidence>
<name>A0A1I1ASS1_9PSEU</name>
<evidence type="ECO:0000256" key="3">
    <source>
        <dbReference type="ARBA" id="ARBA00022448"/>
    </source>
</evidence>
<evidence type="ECO:0000256" key="6">
    <source>
        <dbReference type="ARBA" id="ARBA00022989"/>
    </source>
</evidence>
<dbReference type="Pfam" id="PF01769">
    <property type="entry name" value="MgtE"/>
    <property type="match status" value="1"/>
</dbReference>
<reference evidence="12" key="1">
    <citation type="submission" date="2016-10" db="EMBL/GenBank/DDBJ databases">
        <authorList>
            <person name="Varghese N."/>
            <person name="Submissions S."/>
        </authorList>
    </citation>
    <scope>NUCLEOTIDE SEQUENCE [LARGE SCALE GENOMIC DNA]</scope>
    <source>
        <strain evidence="12">CGMCC 4.3568</strain>
    </source>
</reference>
<dbReference type="SMART" id="SM00924">
    <property type="entry name" value="MgtE_N"/>
    <property type="match status" value="1"/>
</dbReference>
<dbReference type="SUPFAM" id="SSF54631">
    <property type="entry name" value="CBS-domain pair"/>
    <property type="match status" value="1"/>
</dbReference>
<evidence type="ECO:0000256" key="5">
    <source>
        <dbReference type="ARBA" id="ARBA00022842"/>
    </source>
</evidence>
<dbReference type="InterPro" id="IPR000644">
    <property type="entry name" value="CBS_dom"/>
</dbReference>
<comment type="subunit">
    <text evidence="9">Homodimer.</text>
</comment>
<evidence type="ECO:0000313" key="11">
    <source>
        <dbReference type="EMBL" id="SFB41115.1"/>
    </source>
</evidence>
<dbReference type="GO" id="GO:0046872">
    <property type="term" value="F:metal ion binding"/>
    <property type="evidence" value="ECO:0007669"/>
    <property type="project" value="UniProtKB-KW"/>
</dbReference>
<keyword evidence="6 9" id="KW-1133">Transmembrane helix</keyword>
<dbReference type="Gene3D" id="1.25.60.10">
    <property type="entry name" value="MgtE N-terminal domain-like"/>
    <property type="match status" value="1"/>
</dbReference>
<gene>
    <name evidence="11" type="ORF">SAMN05216266_110139</name>
</gene>
<keyword evidence="4 9" id="KW-0812">Transmembrane</keyword>
<dbReference type="CDD" id="cd04606">
    <property type="entry name" value="CBS_pair_Mg_transporter"/>
    <property type="match status" value="1"/>
</dbReference>
<sequence length="445" mass="48063">MVASEPMVRRLLDDNDIDELQEWLDRHPPYRVADELARLDEFNAVLLFRLLGKDRALAVFEELDPADQHKVLSGLRHQTFGDVVEAMDPDDRARLLGEAPAKFARHVLAGLSPRERSMTAALLGYPEGSVGRVMSPETVAIRRHLTAEQALQVVRDRGGEAETVYTLPVIDDQRRFLGTLTLRELVLSPPDRPVTELVDTDIPRVRATDDAEDASRLMQEANLLDLPVVDSEDRVLGLLTIDDAVELIEAADTEDVARQSAAAPWSGHYMSAGVAQLARSRAVWLLLLIVAATLTVNVLQIFEDTLEQVTALALFIPLLVGTGGNAGAQAATAAVRALAVGEVRTTDVLRVAWRECRVGLLLGVLLAAVGLVVGTILVDLPVAATVALSLILICSWAAMIGATMPLLAKRLGIDPAVISAPLVTTLVDATGLIIYFLIAHAVLNL</sequence>
<dbReference type="InterPro" id="IPR046342">
    <property type="entry name" value="CBS_dom_sf"/>
</dbReference>
<evidence type="ECO:0000256" key="1">
    <source>
        <dbReference type="ARBA" id="ARBA00004141"/>
    </source>
</evidence>
<keyword evidence="9" id="KW-0479">Metal-binding</keyword>
<dbReference type="AlphaFoldDB" id="A0A1I1ASS1"/>
<dbReference type="EMBL" id="FOKG01000010">
    <property type="protein sequence ID" value="SFB41115.1"/>
    <property type="molecule type" value="Genomic_DNA"/>
</dbReference>
<keyword evidence="9" id="KW-1003">Cell membrane</keyword>
<organism evidence="11 12">
    <name type="scientific">Amycolatopsis marina</name>
    <dbReference type="NCBI Taxonomy" id="490629"/>
    <lineage>
        <taxon>Bacteria</taxon>
        <taxon>Bacillati</taxon>
        <taxon>Actinomycetota</taxon>
        <taxon>Actinomycetes</taxon>
        <taxon>Pseudonocardiales</taxon>
        <taxon>Pseudonocardiaceae</taxon>
        <taxon>Amycolatopsis</taxon>
    </lineage>
</organism>
<dbReference type="InterPro" id="IPR036739">
    <property type="entry name" value="SLC41_membr_dom_sf"/>
</dbReference>
<dbReference type="Pfam" id="PF00571">
    <property type="entry name" value="CBS"/>
    <property type="match status" value="2"/>
</dbReference>
<proteinExistence type="inferred from homology"/>
<feature type="transmembrane region" description="Helical" evidence="9">
    <location>
        <begin position="314"/>
        <end position="338"/>
    </location>
</feature>
<comment type="function">
    <text evidence="9">Acts as a magnesium transporter.</text>
</comment>
<dbReference type="InterPro" id="IPR006668">
    <property type="entry name" value="Mg_transptr_MgtE_intracell_dom"/>
</dbReference>
<feature type="transmembrane region" description="Helical" evidence="9">
    <location>
        <begin position="384"/>
        <end position="408"/>
    </location>
</feature>
<dbReference type="SUPFAM" id="SSF161093">
    <property type="entry name" value="MgtE membrane domain-like"/>
    <property type="match status" value="1"/>
</dbReference>
<evidence type="ECO:0000256" key="4">
    <source>
        <dbReference type="ARBA" id="ARBA00022692"/>
    </source>
</evidence>
<dbReference type="InterPro" id="IPR006667">
    <property type="entry name" value="SLC41_membr_dom"/>
</dbReference>
<dbReference type="Proteomes" id="UP000243799">
    <property type="component" value="Unassembled WGS sequence"/>
</dbReference>
<dbReference type="SMART" id="SM00116">
    <property type="entry name" value="CBS"/>
    <property type="match status" value="2"/>
</dbReference>
<dbReference type="Gene3D" id="3.10.580.10">
    <property type="entry name" value="CBS-domain"/>
    <property type="match status" value="1"/>
</dbReference>
<feature type="domain" description="CBS" evidence="10">
    <location>
        <begin position="198"/>
        <end position="256"/>
    </location>
</feature>
<evidence type="ECO:0000313" key="12">
    <source>
        <dbReference type="Proteomes" id="UP000243799"/>
    </source>
</evidence>
<dbReference type="Pfam" id="PF03448">
    <property type="entry name" value="MgtE_N"/>
    <property type="match status" value="1"/>
</dbReference>
<dbReference type="SUPFAM" id="SSF158791">
    <property type="entry name" value="MgtE N-terminal domain-like"/>
    <property type="match status" value="1"/>
</dbReference>
<feature type="transmembrane region" description="Helical" evidence="9">
    <location>
        <begin position="420"/>
        <end position="443"/>
    </location>
</feature>
<feature type="transmembrane region" description="Helical" evidence="9">
    <location>
        <begin position="282"/>
        <end position="302"/>
    </location>
</feature>
<dbReference type="PROSITE" id="PS51371">
    <property type="entry name" value="CBS"/>
    <property type="match status" value="2"/>
</dbReference>
<dbReference type="InterPro" id="IPR038076">
    <property type="entry name" value="MgtE_N_sf"/>
</dbReference>
<evidence type="ECO:0000259" key="10">
    <source>
        <dbReference type="PROSITE" id="PS51371"/>
    </source>
</evidence>
<dbReference type="STRING" id="490629.SAMN05216266_110139"/>
<comment type="subcellular location">
    <subcellularLocation>
        <location evidence="9">Cell membrane</location>
        <topology evidence="9">Multi-pass membrane protein</topology>
    </subcellularLocation>
    <subcellularLocation>
        <location evidence="1">Membrane</location>
        <topology evidence="1">Multi-pass membrane protein</topology>
    </subcellularLocation>
</comment>
<evidence type="ECO:0000256" key="9">
    <source>
        <dbReference type="RuleBase" id="RU362011"/>
    </source>
</evidence>
<dbReference type="InterPro" id="IPR006669">
    <property type="entry name" value="MgtE_transporter"/>
</dbReference>
<protein>
    <recommendedName>
        <fullName evidence="9">Magnesium transporter MgtE</fullName>
    </recommendedName>
</protein>
<keyword evidence="5 9" id="KW-0460">Magnesium</keyword>
<keyword evidence="3 9" id="KW-0813">Transport</keyword>
<dbReference type="PANTHER" id="PTHR43773:SF1">
    <property type="entry name" value="MAGNESIUM TRANSPORTER MGTE"/>
    <property type="match status" value="1"/>
</dbReference>
<dbReference type="NCBIfam" id="TIGR00400">
    <property type="entry name" value="mgtE"/>
    <property type="match status" value="1"/>
</dbReference>
<dbReference type="GO" id="GO:0015095">
    <property type="term" value="F:magnesium ion transmembrane transporter activity"/>
    <property type="evidence" value="ECO:0007669"/>
    <property type="project" value="UniProtKB-UniRule"/>
</dbReference>
<comment type="similarity">
    <text evidence="2 9">Belongs to the SLC41A transporter family.</text>
</comment>
<dbReference type="PANTHER" id="PTHR43773">
    <property type="entry name" value="MAGNESIUM TRANSPORTER MGTE"/>
    <property type="match status" value="1"/>
</dbReference>
<dbReference type="Gene3D" id="1.10.357.20">
    <property type="entry name" value="SLC41 divalent cation transporters, integral membrane domain"/>
    <property type="match status" value="1"/>
</dbReference>
<accession>A0A1I1ASS1</accession>
<evidence type="ECO:0000256" key="2">
    <source>
        <dbReference type="ARBA" id="ARBA00009749"/>
    </source>
</evidence>
<dbReference type="OrthoDB" id="9790355at2"/>
<feature type="transmembrane region" description="Helical" evidence="9">
    <location>
        <begin position="358"/>
        <end position="378"/>
    </location>
</feature>